<dbReference type="Proteomes" id="UP000632125">
    <property type="component" value="Unassembled WGS sequence"/>
</dbReference>
<feature type="transmembrane region" description="Helical" evidence="1">
    <location>
        <begin position="86"/>
        <end position="106"/>
    </location>
</feature>
<dbReference type="SUPFAM" id="SSF48317">
    <property type="entry name" value="Acid phosphatase/Vanadium-dependent haloperoxidase"/>
    <property type="match status" value="1"/>
</dbReference>
<sequence length="211" mass="22181">MVFIRKQLVVWMIVLLASVFLFAVLTANVQEQGGSAFDRNAQAFAATWKSEGMTALFRLISHLGSTAAIACITLVSALLAGWRFGWLRGASIVAGVAAAYGLNTWLKISFDRARPDAAWGIEADGASFPSGSAMLAMAMFGLIALTVLQASRIGRGAKAATAVVSVVLIALVGLSRIYFHVHYLSDILAGYAAGIGVISLAMLAVHAAHNK</sequence>
<reference evidence="3" key="1">
    <citation type="submission" date="2020-09" db="EMBL/GenBank/DDBJ databases">
        <title>A novel bacterium of genus Paenibacillus, isolated from South China Sea.</title>
        <authorList>
            <person name="Huang H."/>
            <person name="Mo K."/>
            <person name="Hu Y."/>
        </authorList>
    </citation>
    <scope>NUCLEOTIDE SEQUENCE</scope>
    <source>
        <strain evidence="3">IB182493</strain>
    </source>
</reference>
<keyword evidence="1" id="KW-1133">Transmembrane helix</keyword>
<feature type="transmembrane region" description="Helical" evidence="1">
    <location>
        <begin position="160"/>
        <end position="181"/>
    </location>
</feature>
<comment type="caution">
    <text evidence="3">The sequence shown here is derived from an EMBL/GenBank/DDBJ whole genome shotgun (WGS) entry which is preliminary data.</text>
</comment>
<dbReference type="InterPro" id="IPR000326">
    <property type="entry name" value="PAP2/HPO"/>
</dbReference>
<accession>A0A927H7S2</accession>
<evidence type="ECO:0000313" key="4">
    <source>
        <dbReference type="Proteomes" id="UP000632125"/>
    </source>
</evidence>
<dbReference type="AlphaFoldDB" id="A0A927H7S2"/>
<dbReference type="CDD" id="cd03392">
    <property type="entry name" value="PAP2_like_2"/>
    <property type="match status" value="1"/>
</dbReference>
<organism evidence="3 4">
    <name type="scientific">Paenibacillus arenilitoris</name>
    <dbReference type="NCBI Taxonomy" id="2772299"/>
    <lineage>
        <taxon>Bacteria</taxon>
        <taxon>Bacillati</taxon>
        <taxon>Bacillota</taxon>
        <taxon>Bacilli</taxon>
        <taxon>Bacillales</taxon>
        <taxon>Paenibacillaceae</taxon>
        <taxon>Paenibacillus</taxon>
    </lineage>
</organism>
<feature type="transmembrane region" description="Helical" evidence="1">
    <location>
        <begin position="126"/>
        <end position="148"/>
    </location>
</feature>
<keyword evidence="4" id="KW-1185">Reference proteome</keyword>
<dbReference type="RefSeq" id="WP_190862328.1">
    <property type="nucleotide sequence ID" value="NZ_JACXIY010000016.1"/>
</dbReference>
<feature type="transmembrane region" description="Helical" evidence="1">
    <location>
        <begin position="55"/>
        <end position="79"/>
    </location>
</feature>
<gene>
    <name evidence="3" type="ORF">IDH41_14935</name>
</gene>
<dbReference type="PANTHER" id="PTHR14969">
    <property type="entry name" value="SPHINGOSINE-1-PHOSPHATE PHOSPHOHYDROLASE"/>
    <property type="match status" value="1"/>
</dbReference>
<dbReference type="Pfam" id="PF01569">
    <property type="entry name" value="PAP2"/>
    <property type="match status" value="1"/>
</dbReference>
<keyword evidence="1" id="KW-0812">Transmembrane</keyword>
<evidence type="ECO:0000313" key="3">
    <source>
        <dbReference type="EMBL" id="MBD2869884.1"/>
    </source>
</evidence>
<dbReference type="PANTHER" id="PTHR14969:SF13">
    <property type="entry name" value="AT30094P"/>
    <property type="match status" value="1"/>
</dbReference>
<protein>
    <submittedName>
        <fullName evidence="3">Phosphatase PAP2 family protein</fullName>
    </submittedName>
</protein>
<dbReference type="InterPro" id="IPR036938">
    <property type="entry name" value="PAP2/HPO_sf"/>
</dbReference>
<keyword evidence="1" id="KW-0472">Membrane</keyword>
<evidence type="ECO:0000259" key="2">
    <source>
        <dbReference type="SMART" id="SM00014"/>
    </source>
</evidence>
<dbReference type="SMART" id="SM00014">
    <property type="entry name" value="acidPPc"/>
    <property type="match status" value="1"/>
</dbReference>
<dbReference type="EMBL" id="JACXIY010000016">
    <property type="protein sequence ID" value="MBD2869884.1"/>
    <property type="molecule type" value="Genomic_DNA"/>
</dbReference>
<feature type="transmembrane region" description="Helical" evidence="1">
    <location>
        <begin position="187"/>
        <end position="208"/>
    </location>
</feature>
<evidence type="ECO:0000256" key="1">
    <source>
        <dbReference type="SAM" id="Phobius"/>
    </source>
</evidence>
<proteinExistence type="predicted"/>
<name>A0A927H7S2_9BACL</name>
<feature type="domain" description="Phosphatidic acid phosphatase type 2/haloperoxidase" evidence="2">
    <location>
        <begin position="87"/>
        <end position="202"/>
    </location>
</feature>
<dbReference type="Gene3D" id="1.20.144.10">
    <property type="entry name" value="Phosphatidic acid phosphatase type 2/haloperoxidase"/>
    <property type="match status" value="2"/>
</dbReference>